<dbReference type="Proteomes" id="UP001358586">
    <property type="component" value="Chromosome 10"/>
</dbReference>
<keyword evidence="2" id="KW-1185">Reference proteome</keyword>
<comment type="caution">
    <text evidence="1">The sequence shown here is derived from an EMBL/GenBank/DDBJ whole genome shotgun (WGS) entry which is preliminary data.</text>
</comment>
<reference evidence="1 2" key="1">
    <citation type="submission" date="2023-03" db="EMBL/GenBank/DDBJ databases">
        <title>WGS of Gossypium arboreum.</title>
        <authorList>
            <person name="Yu D."/>
        </authorList>
    </citation>
    <scope>NUCLEOTIDE SEQUENCE [LARGE SCALE GENOMIC DNA]</scope>
    <source>
        <tissue evidence="1">Leaf</tissue>
    </source>
</reference>
<proteinExistence type="predicted"/>
<organism evidence="1 2">
    <name type="scientific">Gossypium arboreum</name>
    <name type="common">Tree cotton</name>
    <name type="synonym">Gossypium nanking</name>
    <dbReference type="NCBI Taxonomy" id="29729"/>
    <lineage>
        <taxon>Eukaryota</taxon>
        <taxon>Viridiplantae</taxon>
        <taxon>Streptophyta</taxon>
        <taxon>Embryophyta</taxon>
        <taxon>Tracheophyta</taxon>
        <taxon>Spermatophyta</taxon>
        <taxon>Magnoliopsida</taxon>
        <taxon>eudicotyledons</taxon>
        <taxon>Gunneridae</taxon>
        <taxon>Pentapetalae</taxon>
        <taxon>rosids</taxon>
        <taxon>malvids</taxon>
        <taxon>Malvales</taxon>
        <taxon>Malvaceae</taxon>
        <taxon>Malvoideae</taxon>
        <taxon>Gossypium</taxon>
    </lineage>
</organism>
<name>A0ABR0NF79_GOSAR</name>
<evidence type="ECO:0000313" key="1">
    <source>
        <dbReference type="EMBL" id="KAK5793674.1"/>
    </source>
</evidence>
<protein>
    <submittedName>
        <fullName evidence="1">Uncharacterized protein</fullName>
    </submittedName>
</protein>
<dbReference type="EMBL" id="JARKNE010000010">
    <property type="protein sequence ID" value="KAK5793674.1"/>
    <property type="molecule type" value="Genomic_DNA"/>
</dbReference>
<sequence>MKIAKLVGYKRSLFMQIFWRWIHCWPWWAPFMVVDHCLEAVGEVLDLASNVRSVDGSGTLPKDATIATIRSTIARRKEFERLLRPSASANITRSIGLNQFDGTAQLRLRQFSAYTRPIGLGSLNRLPRIPDVHASDISDSTGSHINSTQYGSNCDGTDSYISMPIDTTSWYLDFGATHHVCRNASALRNSTYYSGKSSLLMGEGTLTAISSIGNSILPTHSKCLCLSLPLTMVCFLNFTPRIVLLRTVRLENLAEGLYS</sequence>
<evidence type="ECO:0000313" key="2">
    <source>
        <dbReference type="Proteomes" id="UP001358586"/>
    </source>
</evidence>
<gene>
    <name evidence="1" type="ORF">PVK06_034826</name>
</gene>
<accession>A0ABR0NF79</accession>